<evidence type="ECO:0000313" key="3">
    <source>
        <dbReference type="Proteomes" id="UP000792457"/>
    </source>
</evidence>
<reference evidence="2" key="1">
    <citation type="submission" date="2013-04" db="EMBL/GenBank/DDBJ databases">
        <authorList>
            <person name="Qu J."/>
            <person name="Murali S.C."/>
            <person name="Bandaranaike D."/>
            <person name="Bellair M."/>
            <person name="Blankenburg K."/>
            <person name="Chao H."/>
            <person name="Dinh H."/>
            <person name="Doddapaneni H."/>
            <person name="Downs B."/>
            <person name="Dugan-Rocha S."/>
            <person name="Elkadiri S."/>
            <person name="Gnanaolivu R.D."/>
            <person name="Hernandez B."/>
            <person name="Javaid M."/>
            <person name="Jayaseelan J.C."/>
            <person name="Lee S."/>
            <person name="Li M."/>
            <person name="Ming W."/>
            <person name="Munidasa M."/>
            <person name="Muniz J."/>
            <person name="Nguyen L."/>
            <person name="Ongeri F."/>
            <person name="Osuji N."/>
            <person name="Pu L.-L."/>
            <person name="Puazo M."/>
            <person name="Qu C."/>
            <person name="Quiroz J."/>
            <person name="Raj R."/>
            <person name="Weissenberger G."/>
            <person name="Xin Y."/>
            <person name="Zou X."/>
            <person name="Han Y."/>
            <person name="Richards S."/>
            <person name="Worley K."/>
            <person name="Muzny D."/>
            <person name="Gibbs R."/>
        </authorList>
    </citation>
    <scope>NUCLEOTIDE SEQUENCE</scope>
    <source>
        <strain evidence="2">Sampled in the wild</strain>
    </source>
</reference>
<name>A0A8K0KR28_LADFU</name>
<gene>
    <name evidence="2" type="ORF">J437_LFUL017259</name>
</gene>
<comment type="caution">
    <text evidence="2">The sequence shown here is derived from an EMBL/GenBank/DDBJ whole genome shotgun (WGS) entry which is preliminary data.</text>
</comment>
<keyword evidence="3" id="KW-1185">Reference proteome</keyword>
<feature type="non-terminal residue" evidence="2">
    <location>
        <position position="1"/>
    </location>
</feature>
<accession>A0A8K0KR28</accession>
<reference evidence="2" key="2">
    <citation type="submission" date="2017-10" db="EMBL/GenBank/DDBJ databases">
        <title>Ladona fulva Genome sequencing and assembly.</title>
        <authorList>
            <person name="Murali S."/>
            <person name="Richards S."/>
            <person name="Bandaranaike D."/>
            <person name="Bellair M."/>
            <person name="Blankenburg K."/>
            <person name="Chao H."/>
            <person name="Dinh H."/>
            <person name="Doddapaneni H."/>
            <person name="Dugan-Rocha S."/>
            <person name="Elkadiri S."/>
            <person name="Gnanaolivu R."/>
            <person name="Hernandez B."/>
            <person name="Skinner E."/>
            <person name="Javaid M."/>
            <person name="Lee S."/>
            <person name="Li M."/>
            <person name="Ming W."/>
            <person name="Munidasa M."/>
            <person name="Muniz J."/>
            <person name="Nguyen L."/>
            <person name="Hughes D."/>
            <person name="Osuji N."/>
            <person name="Pu L.-L."/>
            <person name="Puazo M."/>
            <person name="Qu C."/>
            <person name="Quiroz J."/>
            <person name="Raj R."/>
            <person name="Weissenberger G."/>
            <person name="Xin Y."/>
            <person name="Zou X."/>
            <person name="Han Y."/>
            <person name="Worley K."/>
            <person name="Muzny D."/>
            <person name="Gibbs R."/>
        </authorList>
    </citation>
    <scope>NUCLEOTIDE SEQUENCE</scope>
    <source>
        <strain evidence="2">Sampled in the wild</strain>
    </source>
</reference>
<evidence type="ECO:0000313" key="2">
    <source>
        <dbReference type="EMBL" id="KAG8238230.1"/>
    </source>
</evidence>
<evidence type="ECO:0000256" key="1">
    <source>
        <dbReference type="SAM" id="MobiDB-lite"/>
    </source>
</evidence>
<dbReference type="OrthoDB" id="66964at2759"/>
<dbReference type="EMBL" id="KZ309306">
    <property type="protein sequence ID" value="KAG8238230.1"/>
    <property type="molecule type" value="Genomic_DNA"/>
</dbReference>
<sequence length="115" mass="12420">MKMGTRGRGRGSGRGRGMSFSVEALGFGMGEALPGPVLAPPSLFPALINPPVGLRAENKQNSSFSGCVDWDYCVMVKKSMVDWLWDSSPFSGLLGDSGRSSAHLSDVERYSDRYQ</sequence>
<organism evidence="2 3">
    <name type="scientific">Ladona fulva</name>
    <name type="common">Scarce chaser dragonfly</name>
    <name type="synonym">Libellula fulva</name>
    <dbReference type="NCBI Taxonomy" id="123851"/>
    <lineage>
        <taxon>Eukaryota</taxon>
        <taxon>Metazoa</taxon>
        <taxon>Ecdysozoa</taxon>
        <taxon>Arthropoda</taxon>
        <taxon>Hexapoda</taxon>
        <taxon>Insecta</taxon>
        <taxon>Pterygota</taxon>
        <taxon>Palaeoptera</taxon>
        <taxon>Odonata</taxon>
        <taxon>Epiprocta</taxon>
        <taxon>Anisoptera</taxon>
        <taxon>Libelluloidea</taxon>
        <taxon>Libellulidae</taxon>
        <taxon>Ladona</taxon>
    </lineage>
</organism>
<proteinExistence type="predicted"/>
<protein>
    <submittedName>
        <fullName evidence="2">Uncharacterized protein</fullName>
    </submittedName>
</protein>
<dbReference type="AlphaFoldDB" id="A0A8K0KR28"/>
<dbReference type="Proteomes" id="UP000792457">
    <property type="component" value="Unassembled WGS sequence"/>
</dbReference>
<feature type="region of interest" description="Disordered" evidence="1">
    <location>
        <begin position="92"/>
        <end position="115"/>
    </location>
</feature>
<feature type="compositionally biased region" description="Basic and acidic residues" evidence="1">
    <location>
        <begin position="105"/>
        <end position="115"/>
    </location>
</feature>